<dbReference type="Proteomes" id="UP001285908">
    <property type="component" value="Unassembled WGS sequence"/>
</dbReference>
<feature type="compositionally biased region" description="Low complexity" evidence="3">
    <location>
        <begin position="18"/>
        <end position="31"/>
    </location>
</feature>
<dbReference type="Gene3D" id="3.90.79.10">
    <property type="entry name" value="Nucleoside Triphosphate Pyrophosphohydrolase"/>
    <property type="match status" value="1"/>
</dbReference>
<dbReference type="InterPro" id="IPR015797">
    <property type="entry name" value="NUDIX_hydrolase-like_dom_sf"/>
</dbReference>
<dbReference type="GO" id="GO:0006753">
    <property type="term" value="P:nucleoside phosphate metabolic process"/>
    <property type="evidence" value="ECO:0007669"/>
    <property type="project" value="TreeGrafter"/>
</dbReference>
<dbReference type="PANTHER" id="PTHR11839:SF18">
    <property type="entry name" value="NUDIX HYDROLASE DOMAIN-CONTAINING PROTEIN"/>
    <property type="match status" value="1"/>
</dbReference>
<reference evidence="4 5" key="1">
    <citation type="journal article" date="2023" name="Mol. Phylogenet. Evol.">
        <title>Genome-scale phylogeny and comparative genomics of the fungal order Sordariales.</title>
        <authorList>
            <person name="Hensen N."/>
            <person name="Bonometti L."/>
            <person name="Westerberg I."/>
            <person name="Brannstrom I.O."/>
            <person name="Guillou S."/>
            <person name="Cros-Aarteil S."/>
            <person name="Calhoun S."/>
            <person name="Haridas S."/>
            <person name="Kuo A."/>
            <person name="Mondo S."/>
            <person name="Pangilinan J."/>
            <person name="Riley R."/>
            <person name="LaButti K."/>
            <person name="Andreopoulos B."/>
            <person name="Lipzen A."/>
            <person name="Chen C."/>
            <person name="Yan M."/>
            <person name="Daum C."/>
            <person name="Ng V."/>
            <person name="Clum A."/>
            <person name="Steindorff A."/>
            <person name="Ohm R.A."/>
            <person name="Martin F."/>
            <person name="Silar P."/>
            <person name="Natvig D.O."/>
            <person name="Lalanne C."/>
            <person name="Gautier V."/>
            <person name="Ament-Velasquez S.L."/>
            <person name="Kruys A."/>
            <person name="Hutchinson M.I."/>
            <person name="Powell A.J."/>
            <person name="Barry K."/>
            <person name="Miller A.N."/>
            <person name="Grigoriev I.V."/>
            <person name="Debuchy R."/>
            <person name="Gladieux P."/>
            <person name="Hiltunen Thoren M."/>
            <person name="Johannesson H."/>
        </authorList>
    </citation>
    <scope>NUCLEOTIDE SEQUENCE [LARGE SCALE GENOMIC DNA]</scope>
    <source>
        <strain evidence="4 5">FGSC 10403</strain>
    </source>
</reference>
<feature type="region of interest" description="Disordered" evidence="3">
    <location>
        <begin position="11"/>
        <end position="35"/>
    </location>
</feature>
<dbReference type="AlphaFoldDB" id="A0AAJ0IDB8"/>
<dbReference type="GeneID" id="87875723"/>
<dbReference type="SUPFAM" id="SSF55811">
    <property type="entry name" value="Nudix"/>
    <property type="match status" value="1"/>
</dbReference>
<dbReference type="CDD" id="cd03424">
    <property type="entry name" value="NUDIX_ADPRase_Nudt5_UGPPase_Nudt14"/>
    <property type="match status" value="1"/>
</dbReference>
<dbReference type="GO" id="GO:0080041">
    <property type="term" value="F:ADP-ribose pyrophosphohydrolase activity"/>
    <property type="evidence" value="ECO:0007669"/>
    <property type="project" value="TreeGrafter"/>
</dbReference>
<evidence type="ECO:0000256" key="2">
    <source>
        <dbReference type="ARBA" id="ARBA00022801"/>
    </source>
</evidence>
<dbReference type="GO" id="GO:0019693">
    <property type="term" value="P:ribose phosphate metabolic process"/>
    <property type="evidence" value="ECO:0007669"/>
    <property type="project" value="TreeGrafter"/>
</dbReference>
<dbReference type="RefSeq" id="XP_062695936.1">
    <property type="nucleotide sequence ID" value="XM_062838101.1"/>
</dbReference>
<accession>A0AAJ0IDB8</accession>
<evidence type="ECO:0000313" key="5">
    <source>
        <dbReference type="Proteomes" id="UP001285908"/>
    </source>
</evidence>
<keyword evidence="5" id="KW-1185">Reference proteome</keyword>
<sequence length="379" mass="42121">MPCMQKHLTLGGTAARNGSQQSGQRAASASAPRVQLDPARGPEIAQNMRGWTAVLFIMPIFLAAFYQSRNTISLLHRWPPSSRAVLLNSLISPFNIRIYRTMSTFTHPNYAVPITLPEGLSQEQLLEFHPFRSWISTLENSLGLQVQNRSHPFHQDPYVLRSVTIQSFDLFGGKRLGFLKLIAEVTNSAGEKLPGSVFLRGQSVAMLVILIPEDAPVDTDERYVVLTVQPRIPAGSLEFVELPAGMVDQEGQFVGTAAKEIEEELGLKIPTSELKCLSEMAGMSPKSDDGKIQDGNLPRAMYPSAGGCDEYIPIYMHERRVPRDTLSDWTGRLTGLREHGEKISLKLIKMQDLWREGARDAKSLAAVALWESLRREGKL</sequence>
<protein>
    <recommendedName>
        <fullName evidence="6">Nudix hydrolase domain-containing protein</fullName>
    </recommendedName>
</protein>
<evidence type="ECO:0000256" key="3">
    <source>
        <dbReference type="SAM" id="MobiDB-lite"/>
    </source>
</evidence>
<gene>
    <name evidence="4" type="ORF">B0T23DRAFT_393898</name>
</gene>
<keyword evidence="2" id="KW-0378">Hydrolase</keyword>
<dbReference type="GO" id="GO:0080042">
    <property type="term" value="F:ADP-glucose pyrophosphohydrolase activity"/>
    <property type="evidence" value="ECO:0007669"/>
    <property type="project" value="TreeGrafter"/>
</dbReference>
<evidence type="ECO:0000256" key="1">
    <source>
        <dbReference type="ARBA" id="ARBA00001946"/>
    </source>
</evidence>
<evidence type="ECO:0000313" key="4">
    <source>
        <dbReference type="EMBL" id="KAK3497672.1"/>
    </source>
</evidence>
<evidence type="ECO:0008006" key="6">
    <source>
        <dbReference type="Google" id="ProtNLM"/>
    </source>
</evidence>
<dbReference type="EMBL" id="JAULSX010000002">
    <property type="protein sequence ID" value="KAK3497672.1"/>
    <property type="molecule type" value="Genomic_DNA"/>
</dbReference>
<proteinExistence type="predicted"/>
<comment type="cofactor">
    <cofactor evidence="1">
        <name>Mg(2+)</name>
        <dbReference type="ChEBI" id="CHEBI:18420"/>
    </cofactor>
</comment>
<organism evidence="4 5">
    <name type="scientific">Neurospora hispaniola</name>
    <dbReference type="NCBI Taxonomy" id="588809"/>
    <lineage>
        <taxon>Eukaryota</taxon>
        <taxon>Fungi</taxon>
        <taxon>Dikarya</taxon>
        <taxon>Ascomycota</taxon>
        <taxon>Pezizomycotina</taxon>
        <taxon>Sordariomycetes</taxon>
        <taxon>Sordariomycetidae</taxon>
        <taxon>Sordariales</taxon>
        <taxon>Sordariaceae</taxon>
        <taxon>Neurospora</taxon>
    </lineage>
</organism>
<dbReference type="PANTHER" id="PTHR11839">
    <property type="entry name" value="UDP/ADP-SUGAR PYROPHOSPHATASE"/>
    <property type="match status" value="1"/>
</dbReference>
<name>A0AAJ0IDB8_9PEZI</name>
<comment type="caution">
    <text evidence="4">The sequence shown here is derived from an EMBL/GenBank/DDBJ whole genome shotgun (WGS) entry which is preliminary data.</text>
</comment>
<dbReference type="FunFam" id="3.90.79.10:FF:000068">
    <property type="entry name" value="NUDIX family hydrolase, putative"/>
    <property type="match status" value="1"/>
</dbReference>